<keyword evidence="3" id="KW-1185">Reference proteome</keyword>
<evidence type="ECO:0000313" key="3">
    <source>
        <dbReference type="Proteomes" id="UP001279410"/>
    </source>
</evidence>
<feature type="compositionally biased region" description="Polar residues" evidence="1">
    <location>
        <begin position="38"/>
        <end position="63"/>
    </location>
</feature>
<dbReference type="AlphaFoldDB" id="A0AAD3M8X5"/>
<dbReference type="Proteomes" id="UP001279410">
    <property type="component" value="Unassembled WGS sequence"/>
</dbReference>
<evidence type="ECO:0000256" key="1">
    <source>
        <dbReference type="SAM" id="MobiDB-lite"/>
    </source>
</evidence>
<reference evidence="2" key="1">
    <citation type="submission" date="2022-08" db="EMBL/GenBank/DDBJ databases">
        <title>Genome sequencing of akame (Lates japonicus).</title>
        <authorList>
            <person name="Hashiguchi Y."/>
            <person name="Takahashi H."/>
        </authorList>
    </citation>
    <scope>NUCLEOTIDE SEQUENCE</scope>
    <source>
        <strain evidence="2">Kochi</strain>
    </source>
</reference>
<proteinExistence type="predicted"/>
<dbReference type="EMBL" id="BRZM01003569">
    <property type="protein sequence ID" value="GLD49657.1"/>
    <property type="molecule type" value="Genomic_DNA"/>
</dbReference>
<organism evidence="2 3">
    <name type="scientific">Lates japonicus</name>
    <name type="common">Japanese lates</name>
    <dbReference type="NCBI Taxonomy" id="270547"/>
    <lineage>
        <taxon>Eukaryota</taxon>
        <taxon>Metazoa</taxon>
        <taxon>Chordata</taxon>
        <taxon>Craniata</taxon>
        <taxon>Vertebrata</taxon>
        <taxon>Euteleostomi</taxon>
        <taxon>Actinopterygii</taxon>
        <taxon>Neopterygii</taxon>
        <taxon>Teleostei</taxon>
        <taxon>Neoteleostei</taxon>
        <taxon>Acanthomorphata</taxon>
        <taxon>Carangaria</taxon>
        <taxon>Carangaria incertae sedis</taxon>
        <taxon>Centropomidae</taxon>
        <taxon>Lates</taxon>
    </lineage>
</organism>
<sequence>MENAPRNIPGIVWEQFSRQPRNDVSFPLRYKSPEVAGPQQTATALPRASSTLKEPLTLETTSKQVKRDRRLSEGIPKDSSEDRLYLLFINWEQDSS</sequence>
<feature type="region of interest" description="Disordered" evidence="1">
    <location>
        <begin position="24"/>
        <end position="76"/>
    </location>
</feature>
<gene>
    <name evidence="2" type="ORF">AKAME5_002754700</name>
</gene>
<comment type="caution">
    <text evidence="2">The sequence shown here is derived from an EMBL/GenBank/DDBJ whole genome shotgun (WGS) entry which is preliminary data.</text>
</comment>
<name>A0AAD3M8X5_LATJO</name>
<accession>A0AAD3M8X5</accession>
<evidence type="ECO:0000313" key="2">
    <source>
        <dbReference type="EMBL" id="GLD49657.1"/>
    </source>
</evidence>
<protein>
    <submittedName>
        <fullName evidence="2">CCN family member 1</fullName>
    </submittedName>
</protein>